<dbReference type="CDD" id="cd11037">
    <property type="entry name" value="CYP199A2-like"/>
    <property type="match status" value="1"/>
</dbReference>
<comment type="similarity">
    <text evidence="1 2">Belongs to the cytochrome P450 family.</text>
</comment>
<gene>
    <name evidence="3" type="ORF">GCM10009854_30800</name>
</gene>
<accession>A0ABN3GG61</accession>
<reference evidence="3 4" key="1">
    <citation type="journal article" date="2019" name="Int. J. Syst. Evol. Microbiol.">
        <title>The Global Catalogue of Microorganisms (GCM) 10K type strain sequencing project: providing services to taxonomists for standard genome sequencing and annotation.</title>
        <authorList>
            <consortium name="The Broad Institute Genomics Platform"/>
            <consortium name="The Broad Institute Genome Sequencing Center for Infectious Disease"/>
            <person name="Wu L."/>
            <person name="Ma J."/>
        </authorList>
    </citation>
    <scope>NUCLEOTIDE SEQUENCE [LARGE SCALE GENOMIC DNA]</scope>
    <source>
        <strain evidence="3 4">JCM 16221</strain>
    </source>
</reference>
<dbReference type="InterPro" id="IPR017972">
    <property type="entry name" value="Cyt_P450_CS"/>
</dbReference>
<evidence type="ECO:0000256" key="1">
    <source>
        <dbReference type="ARBA" id="ARBA00010617"/>
    </source>
</evidence>
<dbReference type="InterPro" id="IPR002397">
    <property type="entry name" value="Cyt_P450_B"/>
</dbReference>
<keyword evidence="2" id="KW-0408">Iron</keyword>
<dbReference type="PANTHER" id="PTHR46696">
    <property type="entry name" value="P450, PUTATIVE (EUROFUNG)-RELATED"/>
    <property type="match status" value="1"/>
</dbReference>
<dbReference type="InterPro" id="IPR036396">
    <property type="entry name" value="Cyt_P450_sf"/>
</dbReference>
<proteinExistence type="inferred from homology"/>
<evidence type="ECO:0000256" key="2">
    <source>
        <dbReference type="RuleBase" id="RU000461"/>
    </source>
</evidence>
<dbReference type="PROSITE" id="PS00086">
    <property type="entry name" value="CYTOCHROME_P450"/>
    <property type="match status" value="1"/>
</dbReference>
<dbReference type="Gene3D" id="1.10.630.10">
    <property type="entry name" value="Cytochrome P450"/>
    <property type="match status" value="1"/>
</dbReference>
<dbReference type="EMBL" id="BAAARA010000009">
    <property type="protein sequence ID" value="GAA2350838.1"/>
    <property type="molecule type" value="Genomic_DNA"/>
</dbReference>
<name>A0ABN3GG61_9PSEU</name>
<dbReference type="InterPro" id="IPR001128">
    <property type="entry name" value="Cyt_P450"/>
</dbReference>
<keyword evidence="2" id="KW-0479">Metal-binding</keyword>
<keyword evidence="4" id="KW-1185">Reference proteome</keyword>
<evidence type="ECO:0000313" key="3">
    <source>
        <dbReference type="EMBL" id="GAA2350838.1"/>
    </source>
</evidence>
<keyword evidence="2" id="KW-0349">Heme</keyword>
<dbReference type="SUPFAM" id="SSF48264">
    <property type="entry name" value="Cytochrome P450"/>
    <property type="match status" value="1"/>
</dbReference>
<evidence type="ECO:0000313" key="4">
    <source>
        <dbReference type="Proteomes" id="UP001501218"/>
    </source>
</evidence>
<organism evidence="3 4">
    <name type="scientific">Saccharopolyspora halophila</name>
    <dbReference type="NCBI Taxonomy" id="405551"/>
    <lineage>
        <taxon>Bacteria</taxon>
        <taxon>Bacillati</taxon>
        <taxon>Actinomycetota</taxon>
        <taxon>Actinomycetes</taxon>
        <taxon>Pseudonocardiales</taxon>
        <taxon>Pseudonocardiaceae</taxon>
        <taxon>Saccharopolyspora</taxon>
    </lineage>
</organism>
<keyword evidence="2" id="KW-0503">Monooxygenase</keyword>
<comment type="caution">
    <text evidence="3">The sequence shown here is derived from an EMBL/GenBank/DDBJ whole genome shotgun (WGS) entry which is preliminary data.</text>
</comment>
<dbReference type="Proteomes" id="UP001501218">
    <property type="component" value="Unassembled WGS sequence"/>
</dbReference>
<sequence>MIPSTDADPFSPELLADPLPWHEWLRDAGPVVHLAQYDAFLLGRHAEVHAALSDWQRFQSAAGVGVANFLIEKPWRPPSLLLEADPPRHDAPRAVLSKILGPRALRRLREQWFADAEALVDEVVTDGELDAVPALAEPFPLRVFPDAVGLSEQGREHLLPYGDFAFNAFGPANELVRRGQDGIAEHGSWVGEQCRREMLRPGGFGAAIWAAADRGDLTHEQAPLVVRSLLTAGVDTTVHGIGAVLHALARSPEQWARLRARPELARTAFDEAVRWESPVQTFFRTTTEQVEIGGEVLPSGSKVMLSLAAANRDPRRWSRPDDFDLSRDPSGHVGFGMGIHQCIGQHIARLESEALLTALVHRVERLELAGEPVRHLNNTLRALASLPLRIEPVRPRAAC</sequence>
<dbReference type="PRINTS" id="PR00359">
    <property type="entry name" value="BP450"/>
</dbReference>
<dbReference type="PANTHER" id="PTHR46696:SF1">
    <property type="entry name" value="CYTOCHROME P450 YJIB-RELATED"/>
    <property type="match status" value="1"/>
</dbReference>
<dbReference type="RefSeq" id="WP_344132294.1">
    <property type="nucleotide sequence ID" value="NZ_BAAARA010000009.1"/>
</dbReference>
<keyword evidence="2" id="KW-0560">Oxidoreductase</keyword>
<protein>
    <submittedName>
        <fullName evidence="3">Cytochrome P450</fullName>
    </submittedName>
</protein>
<dbReference type="Pfam" id="PF00067">
    <property type="entry name" value="p450"/>
    <property type="match status" value="1"/>
</dbReference>